<keyword evidence="3" id="KW-1185">Reference proteome</keyword>
<dbReference type="EMBL" id="AP025564">
    <property type="protein sequence ID" value="BDE97635.1"/>
    <property type="molecule type" value="Genomic_DNA"/>
</dbReference>
<proteinExistence type="predicted"/>
<gene>
    <name evidence="2" type="ORF">CE91St30_29680</name>
</gene>
<evidence type="ECO:0000313" key="3">
    <source>
        <dbReference type="Proteomes" id="UP001320544"/>
    </source>
</evidence>
<dbReference type="RefSeq" id="WP_102380069.1">
    <property type="nucleotide sequence ID" value="NZ_AP025564.1"/>
</dbReference>
<name>A0ABN6MI60_9ACTN</name>
<evidence type="ECO:0000256" key="1">
    <source>
        <dbReference type="SAM" id="Coils"/>
    </source>
</evidence>
<sequence>MDQPGTVESYLQTLEFKKKNFGGCDEEDALAKVHELAALYQTELERLDRRAKAAEERAADYERRQSEVRQLMTAAQNMKDTMLEKAEEDSRQAVAKAEREAQKLIDNAASDAEDILAKATADAIVIVSEARDEAEAMRSQAARDAEDARRELQETTAALLEAQMQIKSDVKRHTDTAYAKAKVANDNLGKIVEMLAELRDSVSS</sequence>
<protein>
    <submittedName>
        <fullName evidence="2">Uncharacterized protein</fullName>
    </submittedName>
</protein>
<dbReference type="Proteomes" id="UP001320544">
    <property type="component" value="Chromosome"/>
</dbReference>
<organism evidence="2 3">
    <name type="scientific">Raoultibacter timonensis</name>
    <dbReference type="NCBI Taxonomy" id="1907662"/>
    <lineage>
        <taxon>Bacteria</taxon>
        <taxon>Bacillati</taxon>
        <taxon>Actinomycetota</taxon>
        <taxon>Coriobacteriia</taxon>
        <taxon>Eggerthellales</taxon>
        <taxon>Eggerthellaceae</taxon>
        <taxon>Raoultibacter</taxon>
    </lineage>
</organism>
<reference evidence="2 3" key="1">
    <citation type="submission" date="2022-01" db="EMBL/GenBank/DDBJ databases">
        <title>Novel bile acid biosynthetic pathways are enriched in the microbiome of centenarians.</title>
        <authorList>
            <person name="Sato Y."/>
            <person name="Atarashi K."/>
            <person name="Plichta R.D."/>
            <person name="Arai Y."/>
            <person name="Sasajima S."/>
            <person name="Kearney M.S."/>
            <person name="Suda W."/>
            <person name="Takeshita K."/>
            <person name="Sasaki T."/>
            <person name="Okamoto S."/>
            <person name="Skelly N.A."/>
            <person name="Okamura Y."/>
            <person name="Vlamakis H."/>
            <person name="Li Y."/>
            <person name="Tanoue T."/>
            <person name="Takei H."/>
            <person name="Nittono H."/>
            <person name="Narushima S."/>
            <person name="Irie J."/>
            <person name="Itoh H."/>
            <person name="Moriya K."/>
            <person name="Sugiura Y."/>
            <person name="Suematsu M."/>
            <person name="Moritoki N."/>
            <person name="Shibata S."/>
            <person name="Littman R.D."/>
            <person name="Fischbach A.M."/>
            <person name="Uwamino Y."/>
            <person name="Inoue T."/>
            <person name="Honda A."/>
            <person name="Hattori M."/>
            <person name="Murai T."/>
            <person name="Xavier J.R."/>
            <person name="Hirose N."/>
            <person name="Honda K."/>
        </authorList>
    </citation>
    <scope>NUCLEOTIDE SEQUENCE [LARGE SCALE GENOMIC DNA]</scope>
    <source>
        <strain evidence="2 3">CE91-St30</strain>
    </source>
</reference>
<feature type="coiled-coil region" evidence="1">
    <location>
        <begin position="30"/>
        <end position="165"/>
    </location>
</feature>
<dbReference type="InterPro" id="IPR007793">
    <property type="entry name" value="DivIVA_fam"/>
</dbReference>
<dbReference type="Pfam" id="PF05103">
    <property type="entry name" value="DivIVA"/>
    <property type="match status" value="1"/>
</dbReference>
<accession>A0ABN6MI60</accession>
<keyword evidence="1" id="KW-0175">Coiled coil</keyword>
<evidence type="ECO:0000313" key="2">
    <source>
        <dbReference type="EMBL" id="BDE97635.1"/>
    </source>
</evidence>